<dbReference type="Pfam" id="PF00892">
    <property type="entry name" value="EamA"/>
    <property type="match status" value="2"/>
</dbReference>
<keyword evidence="3 6" id="KW-0812">Transmembrane</keyword>
<dbReference type="RefSeq" id="WP_275476948.1">
    <property type="nucleotide sequence ID" value="NZ_CP162940.1"/>
</dbReference>
<feature type="transmembrane region" description="Helical" evidence="6">
    <location>
        <begin position="262"/>
        <end position="279"/>
    </location>
</feature>
<sequence>MDFFLLVVLAALWGASFLFIRVASPILGPALLVDCRVLIAAFSLALYAIVVRQRVQLLVRWKSYMVLGAINAAVPFCLISIAELRLSAALAAILNATTPMFTAVVARIWMGETLPARKVCGLVLGIFGVLVAVGSDFSVHAASPVLWASCSLLAALAYAFGGVYSARKFVGISPLDLSIGQQLAAGIWLFPFIFFHRIQTPFSTSVVYSVLALAVLSTALGYLIYFRLMQRVGPVKTISVTFLVPVFGLVWGAAFLHERLSLRLLIALAVILCSVALVTNTRFRRRKPEAEAETPSPSA</sequence>
<feature type="transmembrane region" description="Helical" evidence="6">
    <location>
        <begin position="121"/>
        <end position="139"/>
    </location>
</feature>
<protein>
    <submittedName>
        <fullName evidence="8">DMT family transporter</fullName>
    </submittedName>
</protein>
<evidence type="ECO:0000256" key="6">
    <source>
        <dbReference type="SAM" id="Phobius"/>
    </source>
</evidence>
<dbReference type="InterPro" id="IPR050638">
    <property type="entry name" value="AA-Vitamin_Transporters"/>
</dbReference>
<proteinExistence type="inferred from homology"/>
<keyword evidence="4 6" id="KW-1133">Transmembrane helix</keyword>
<dbReference type="Proteomes" id="UP001579974">
    <property type="component" value="Unassembled WGS sequence"/>
</dbReference>
<organism evidence="8 9">
    <name type="scientific">Alicyclobacillus fastidiosus</name>
    <dbReference type="NCBI Taxonomy" id="392011"/>
    <lineage>
        <taxon>Bacteria</taxon>
        <taxon>Bacillati</taxon>
        <taxon>Bacillota</taxon>
        <taxon>Bacilli</taxon>
        <taxon>Bacillales</taxon>
        <taxon>Alicyclobacillaceae</taxon>
        <taxon>Alicyclobacillus</taxon>
    </lineage>
</organism>
<feature type="domain" description="EamA" evidence="7">
    <location>
        <begin position="4"/>
        <end position="132"/>
    </location>
</feature>
<keyword evidence="9" id="KW-1185">Reference proteome</keyword>
<dbReference type="PANTHER" id="PTHR32322">
    <property type="entry name" value="INNER MEMBRANE TRANSPORTER"/>
    <property type="match status" value="1"/>
</dbReference>
<accession>A0ABV5AAP8</accession>
<comment type="caution">
    <text evidence="8">The sequence shown here is derived from an EMBL/GenBank/DDBJ whole genome shotgun (WGS) entry which is preliminary data.</text>
</comment>
<evidence type="ECO:0000256" key="5">
    <source>
        <dbReference type="ARBA" id="ARBA00023136"/>
    </source>
</evidence>
<feature type="transmembrane region" description="Helical" evidence="6">
    <location>
        <begin position="88"/>
        <end position="109"/>
    </location>
</feature>
<evidence type="ECO:0000313" key="8">
    <source>
        <dbReference type="EMBL" id="MFB5189334.1"/>
    </source>
</evidence>
<comment type="similarity">
    <text evidence="2">Belongs to the EamA transporter family.</text>
</comment>
<gene>
    <name evidence="8" type="ORF">KKP3000_002341</name>
</gene>
<evidence type="ECO:0000256" key="1">
    <source>
        <dbReference type="ARBA" id="ARBA00004127"/>
    </source>
</evidence>
<dbReference type="InterPro" id="IPR000620">
    <property type="entry name" value="EamA_dom"/>
</dbReference>
<dbReference type="SUPFAM" id="SSF103481">
    <property type="entry name" value="Multidrug resistance efflux transporter EmrE"/>
    <property type="match status" value="2"/>
</dbReference>
<feature type="transmembrane region" description="Helical" evidence="6">
    <location>
        <begin position="145"/>
        <end position="165"/>
    </location>
</feature>
<evidence type="ECO:0000256" key="4">
    <source>
        <dbReference type="ARBA" id="ARBA00022989"/>
    </source>
</evidence>
<dbReference type="InterPro" id="IPR037185">
    <property type="entry name" value="EmrE-like"/>
</dbReference>
<feature type="domain" description="EamA" evidence="7">
    <location>
        <begin position="147"/>
        <end position="279"/>
    </location>
</feature>
<evidence type="ECO:0000259" key="7">
    <source>
        <dbReference type="Pfam" id="PF00892"/>
    </source>
</evidence>
<feature type="transmembrane region" description="Helical" evidence="6">
    <location>
        <begin position="237"/>
        <end position="256"/>
    </location>
</feature>
<evidence type="ECO:0000256" key="3">
    <source>
        <dbReference type="ARBA" id="ARBA00022692"/>
    </source>
</evidence>
<feature type="transmembrane region" description="Helical" evidence="6">
    <location>
        <begin position="206"/>
        <end position="225"/>
    </location>
</feature>
<reference evidence="8 9" key="1">
    <citation type="journal article" date="2024" name="Int. J. Mol. Sci.">
        <title>Exploration of Alicyclobacillus spp. Genome in Search of Antibiotic Resistance.</title>
        <authorList>
            <person name="Bucka-Kolendo J."/>
            <person name="Kiousi D.E."/>
            <person name="Dekowska A."/>
            <person name="Mikolajczuk-Szczyrba A."/>
            <person name="Karadedos D.M."/>
            <person name="Michael P."/>
            <person name="Galanis A."/>
            <person name="Sokolowska B."/>
        </authorList>
    </citation>
    <scope>NUCLEOTIDE SEQUENCE [LARGE SCALE GENOMIC DNA]</scope>
    <source>
        <strain evidence="8 9">KKP 3000</strain>
    </source>
</reference>
<feature type="transmembrane region" description="Helical" evidence="6">
    <location>
        <begin position="28"/>
        <end position="51"/>
    </location>
</feature>
<comment type="subcellular location">
    <subcellularLocation>
        <location evidence="1">Endomembrane system</location>
        <topology evidence="1">Multi-pass membrane protein</topology>
    </subcellularLocation>
</comment>
<keyword evidence="5 6" id="KW-0472">Membrane</keyword>
<evidence type="ECO:0000256" key="2">
    <source>
        <dbReference type="ARBA" id="ARBA00007362"/>
    </source>
</evidence>
<dbReference type="EMBL" id="JBDXSU010000002">
    <property type="protein sequence ID" value="MFB5189334.1"/>
    <property type="molecule type" value="Genomic_DNA"/>
</dbReference>
<dbReference type="PANTHER" id="PTHR32322:SF9">
    <property type="entry name" value="AMINO-ACID METABOLITE EFFLUX PUMP-RELATED"/>
    <property type="match status" value="1"/>
</dbReference>
<feature type="transmembrane region" description="Helical" evidence="6">
    <location>
        <begin position="63"/>
        <end position="82"/>
    </location>
</feature>
<name>A0ABV5AAP8_9BACL</name>
<feature type="transmembrane region" description="Helical" evidence="6">
    <location>
        <begin position="177"/>
        <end position="194"/>
    </location>
</feature>
<evidence type="ECO:0000313" key="9">
    <source>
        <dbReference type="Proteomes" id="UP001579974"/>
    </source>
</evidence>